<feature type="transmembrane region" description="Helical" evidence="1">
    <location>
        <begin position="42"/>
        <end position="66"/>
    </location>
</feature>
<dbReference type="PANTHER" id="PTHR30093:SF2">
    <property type="entry name" value="TYPE II SECRETION SYSTEM PROTEIN H"/>
    <property type="match status" value="1"/>
</dbReference>
<dbReference type="NCBIfam" id="TIGR02532">
    <property type="entry name" value="IV_pilin_GFxxxE"/>
    <property type="match status" value="1"/>
</dbReference>
<dbReference type="EMBL" id="CAMXCT010002380">
    <property type="protein sequence ID" value="CAI3997778.1"/>
    <property type="molecule type" value="Genomic_DNA"/>
</dbReference>
<dbReference type="EMBL" id="CAMXCT030002380">
    <property type="protein sequence ID" value="CAL4785090.1"/>
    <property type="molecule type" value="Genomic_DNA"/>
</dbReference>
<evidence type="ECO:0000259" key="2">
    <source>
        <dbReference type="Pfam" id="PF07596"/>
    </source>
</evidence>
<keyword evidence="1" id="KW-0472">Membrane</keyword>
<dbReference type="InterPro" id="IPR045584">
    <property type="entry name" value="Pilin-like"/>
</dbReference>
<feature type="domain" description="DUF1559" evidence="2">
    <location>
        <begin position="67"/>
        <end position="358"/>
    </location>
</feature>
<dbReference type="SUPFAM" id="SSF54523">
    <property type="entry name" value="Pili subunits"/>
    <property type="match status" value="1"/>
</dbReference>
<dbReference type="Gene3D" id="3.30.700.10">
    <property type="entry name" value="Glycoprotein, Type 4 Pilin"/>
    <property type="match status" value="1"/>
</dbReference>
<keyword evidence="1" id="KW-0812">Transmembrane</keyword>
<evidence type="ECO:0000256" key="1">
    <source>
        <dbReference type="SAM" id="Phobius"/>
    </source>
</evidence>
<dbReference type="AlphaFoldDB" id="A0A9P1CVM2"/>
<dbReference type="EMBL" id="CAMXCT020002380">
    <property type="protein sequence ID" value="CAL1151153.1"/>
    <property type="molecule type" value="Genomic_DNA"/>
</dbReference>
<dbReference type="PANTHER" id="PTHR30093">
    <property type="entry name" value="GENERAL SECRETION PATHWAY PROTEIN G"/>
    <property type="match status" value="1"/>
</dbReference>
<keyword evidence="1" id="KW-1133">Transmembrane helix</keyword>
<gene>
    <name evidence="3" type="ORF">C1SCF055_LOCUS24124</name>
</gene>
<dbReference type="Proteomes" id="UP001152797">
    <property type="component" value="Unassembled WGS sequence"/>
</dbReference>
<evidence type="ECO:0000313" key="5">
    <source>
        <dbReference type="Proteomes" id="UP001152797"/>
    </source>
</evidence>
<reference evidence="3" key="1">
    <citation type="submission" date="2022-10" db="EMBL/GenBank/DDBJ databases">
        <authorList>
            <person name="Chen Y."/>
            <person name="Dougan E. K."/>
            <person name="Chan C."/>
            <person name="Rhodes N."/>
            <person name="Thang M."/>
        </authorList>
    </citation>
    <scope>NUCLEOTIDE SEQUENCE</scope>
</reference>
<dbReference type="OrthoDB" id="410349at2759"/>
<organism evidence="3">
    <name type="scientific">Cladocopium goreaui</name>
    <dbReference type="NCBI Taxonomy" id="2562237"/>
    <lineage>
        <taxon>Eukaryota</taxon>
        <taxon>Sar</taxon>
        <taxon>Alveolata</taxon>
        <taxon>Dinophyceae</taxon>
        <taxon>Suessiales</taxon>
        <taxon>Symbiodiniaceae</taxon>
        <taxon>Cladocopium</taxon>
    </lineage>
</organism>
<protein>
    <submittedName>
        <fullName evidence="4">Major pilin subunit</fullName>
    </submittedName>
</protein>
<sequence>MSSGFRPASRFAWDEPHSRRSLQRPKSLSWSPLIGPLTQLPAFTLVELLVVISIIGILVGLLLPAVQAARESARRNQCLNKLRQMTLAMHGFQVAGGRFPPSISTREGHYRWGAPARVLPYVEEFNLATAIDFEQDYHLLDRNGVVHATETDALAAGILKAQRVDVLICPSEVKDEARLNGAGVPRDYPINYGVNCGVWKVYDPKDGSDGGGAFVPNVGFRPANFTDGMSKTLMMAEVKAYTPYLRDSGVDAPDTPDPNDPLAVCAFGGDEKTNSGHTEWVDGRTHQAGFTATFPPNTEMLCSIGGQDVDADFNTSRVGVSDTNVTYASVTARSYHPGVVNAVRMDGSARTFANDIEPVVWRALATRNGDEVVTLD</sequence>
<accession>A0A9P1CVM2</accession>
<evidence type="ECO:0000313" key="3">
    <source>
        <dbReference type="EMBL" id="CAI3997778.1"/>
    </source>
</evidence>
<keyword evidence="5" id="KW-1185">Reference proteome</keyword>
<dbReference type="InterPro" id="IPR012902">
    <property type="entry name" value="N_methyl_site"/>
</dbReference>
<dbReference type="Pfam" id="PF07596">
    <property type="entry name" value="SBP_bac_10"/>
    <property type="match status" value="1"/>
</dbReference>
<reference evidence="4 5" key="2">
    <citation type="submission" date="2024-05" db="EMBL/GenBank/DDBJ databases">
        <authorList>
            <person name="Chen Y."/>
            <person name="Shah S."/>
            <person name="Dougan E. K."/>
            <person name="Thang M."/>
            <person name="Chan C."/>
        </authorList>
    </citation>
    <scope>NUCLEOTIDE SEQUENCE [LARGE SCALE GENOMIC DNA]</scope>
</reference>
<evidence type="ECO:0000313" key="4">
    <source>
        <dbReference type="EMBL" id="CAL4785090.1"/>
    </source>
</evidence>
<name>A0A9P1CVM2_9DINO</name>
<comment type="caution">
    <text evidence="3">The sequence shown here is derived from an EMBL/GenBank/DDBJ whole genome shotgun (WGS) entry which is preliminary data.</text>
</comment>
<dbReference type="InterPro" id="IPR011453">
    <property type="entry name" value="DUF1559"/>
</dbReference>
<proteinExistence type="predicted"/>